<dbReference type="PANTHER" id="PTHR11439">
    <property type="entry name" value="GAG-POL-RELATED RETROTRANSPOSON"/>
    <property type="match status" value="1"/>
</dbReference>
<dbReference type="AlphaFoldDB" id="A0A2N9J6I0"/>
<gene>
    <name evidence="2" type="ORF">FSB_LOCUS59992</name>
</gene>
<organism evidence="2">
    <name type="scientific">Fagus sylvatica</name>
    <name type="common">Beechnut</name>
    <dbReference type="NCBI Taxonomy" id="28930"/>
    <lineage>
        <taxon>Eukaryota</taxon>
        <taxon>Viridiplantae</taxon>
        <taxon>Streptophyta</taxon>
        <taxon>Embryophyta</taxon>
        <taxon>Tracheophyta</taxon>
        <taxon>Spermatophyta</taxon>
        <taxon>Magnoliopsida</taxon>
        <taxon>eudicotyledons</taxon>
        <taxon>Gunneridae</taxon>
        <taxon>Pentapetalae</taxon>
        <taxon>rosids</taxon>
        <taxon>fabids</taxon>
        <taxon>Fagales</taxon>
        <taxon>Fagaceae</taxon>
        <taxon>Fagus</taxon>
    </lineage>
</organism>
<sequence>MPSLKKHFRKFPPPNLPLASQESNVNLHTFKITIAQLSLVLHYLLQRIPNRLGLVVLCGYGFSSPTFGVGGLPGAHLAFISTISSNEKPKSFSQAVKIQHWLYAMIAELEALENNHTWSLTPLPPNKKPIGCKWVYKINYRFDGTIERYKARLVAKGFTQVEGLDYHDTFAPLAKLVTVRALLSVVSAKNWSLHQLDVNNAFLHGDLDEEVYMTLPLGFARQGETRVCKLDKSIDGLKQALHQWFAKFSQTLHNAGFSQSRADYSLFTKTIGTSSSTFVLVYVDDIIVIGLLGAKPSAFPMEEHLHLTPTNGTPLLDPSAYRRLVGRLIYLTVTMPDIVYSIHILSQFMQDPCTTHMDSAIRVLQYLKGNTWKTHIALLIHFTCFKWLL</sequence>
<evidence type="ECO:0000259" key="1">
    <source>
        <dbReference type="Pfam" id="PF07727"/>
    </source>
</evidence>
<proteinExistence type="predicted"/>
<feature type="domain" description="Reverse transcriptase Ty1/copia-type" evidence="1">
    <location>
        <begin position="115"/>
        <end position="290"/>
    </location>
</feature>
<dbReference type="InterPro" id="IPR013103">
    <property type="entry name" value="RVT_2"/>
</dbReference>
<dbReference type="EMBL" id="OIVN01006389">
    <property type="protein sequence ID" value="SPD32110.1"/>
    <property type="molecule type" value="Genomic_DNA"/>
</dbReference>
<dbReference type="Pfam" id="PF07727">
    <property type="entry name" value="RVT_2"/>
    <property type="match status" value="1"/>
</dbReference>
<dbReference type="InterPro" id="IPR043502">
    <property type="entry name" value="DNA/RNA_pol_sf"/>
</dbReference>
<dbReference type="PANTHER" id="PTHR11439:SF498">
    <property type="entry name" value="DNAK FAMILY PROTEIN"/>
    <property type="match status" value="1"/>
</dbReference>
<reference evidence="2" key="1">
    <citation type="submission" date="2018-02" db="EMBL/GenBank/DDBJ databases">
        <authorList>
            <person name="Cohen D.B."/>
            <person name="Kent A.D."/>
        </authorList>
    </citation>
    <scope>NUCLEOTIDE SEQUENCE</scope>
</reference>
<protein>
    <recommendedName>
        <fullName evidence="1">Reverse transcriptase Ty1/copia-type domain-containing protein</fullName>
    </recommendedName>
</protein>
<accession>A0A2N9J6I0</accession>
<name>A0A2N9J6I0_FAGSY</name>
<evidence type="ECO:0000313" key="2">
    <source>
        <dbReference type="EMBL" id="SPD32110.1"/>
    </source>
</evidence>
<dbReference type="SUPFAM" id="SSF56672">
    <property type="entry name" value="DNA/RNA polymerases"/>
    <property type="match status" value="1"/>
</dbReference>